<evidence type="ECO:0000256" key="4">
    <source>
        <dbReference type="PROSITE-ProRule" id="PRU00335"/>
    </source>
</evidence>
<evidence type="ECO:0000256" key="2">
    <source>
        <dbReference type="ARBA" id="ARBA00023125"/>
    </source>
</evidence>
<evidence type="ECO:0000256" key="3">
    <source>
        <dbReference type="ARBA" id="ARBA00023163"/>
    </source>
</evidence>
<keyword evidence="3" id="KW-0804">Transcription</keyword>
<keyword evidence="8" id="KW-1185">Reference proteome</keyword>
<dbReference type="InterPro" id="IPR049445">
    <property type="entry name" value="TetR_SbtR-like_C"/>
</dbReference>
<comment type="caution">
    <text evidence="7">The sequence shown here is derived from an EMBL/GenBank/DDBJ whole genome shotgun (WGS) entry which is preliminary data.</text>
</comment>
<dbReference type="RefSeq" id="WP_139986331.1">
    <property type="nucleotide sequence ID" value="NZ_VENP01000012.1"/>
</dbReference>
<evidence type="ECO:0000256" key="1">
    <source>
        <dbReference type="ARBA" id="ARBA00023015"/>
    </source>
</evidence>
<name>A0A5C5BEH3_9MICO</name>
<dbReference type="PROSITE" id="PS50977">
    <property type="entry name" value="HTH_TETR_2"/>
    <property type="match status" value="1"/>
</dbReference>
<organism evidence="7 8">
    <name type="scientific">Miniimonas arenae</name>
    <dbReference type="NCBI Taxonomy" id="676201"/>
    <lineage>
        <taxon>Bacteria</taxon>
        <taxon>Bacillati</taxon>
        <taxon>Actinomycetota</taxon>
        <taxon>Actinomycetes</taxon>
        <taxon>Micrococcales</taxon>
        <taxon>Beutenbergiaceae</taxon>
        <taxon>Miniimonas</taxon>
    </lineage>
</organism>
<dbReference type="Proteomes" id="UP000313849">
    <property type="component" value="Unassembled WGS sequence"/>
</dbReference>
<evidence type="ECO:0000313" key="7">
    <source>
        <dbReference type="EMBL" id="TNU75988.1"/>
    </source>
</evidence>
<sequence>MTSETDRPAPAGRAALDGEPRLADDGRPSPRPDGEPGLASDGAERPARVVRRDARRSRELIVAAARELFAQRGLGVGFNEVAHHAGVGVGTVYRRFADKESLVREALAAPLAEIVAVAEEASQAERAWDGLAMLLDRGADLLAANLGLRDVALAPERRVEVLSDGVDALAAVGERLQERALAEGDLRAGVTGEDVLLLLWMVSEVAENSSDVRPDAYRRYLRIVLDGIRSGPGRGDLGDPVTPEQALEIGRRWGARG</sequence>
<feature type="region of interest" description="Disordered" evidence="5">
    <location>
        <begin position="1"/>
        <end position="51"/>
    </location>
</feature>
<dbReference type="GO" id="GO:0000976">
    <property type="term" value="F:transcription cis-regulatory region binding"/>
    <property type="evidence" value="ECO:0007669"/>
    <property type="project" value="TreeGrafter"/>
</dbReference>
<dbReference type="Pfam" id="PF00440">
    <property type="entry name" value="TetR_N"/>
    <property type="match status" value="1"/>
</dbReference>
<dbReference type="GO" id="GO:0003700">
    <property type="term" value="F:DNA-binding transcription factor activity"/>
    <property type="evidence" value="ECO:0007669"/>
    <property type="project" value="TreeGrafter"/>
</dbReference>
<dbReference type="PANTHER" id="PTHR30055:SF234">
    <property type="entry name" value="HTH-TYPE TRANSCRIPTIONAL REGULATOR BETI"/>
    <property type="match status" value="1"/>
</dbReference>
<evidence type="ECO:0000259" key="6">
    <source>
        <dbReference type="PROSITE" id="PS50977"/>
    </source>
</evidence>
<gene>
    <name evidence="7" type="ORF">FH969_04820</name>
</gene>
<feature type="compositionally biased region" description="Basic and acidic residues" evidence="5">
    <location>
        <begin position="16"/>
        <end position="34"/>
    </location>
</feature>
<accession>A0A5C5BEH3</accession>
<feature type="compositionally biased region" description="Basic and acidic residues" evidence="5">
    <location>
        <begin position="42"/>
        <end position="51"/>
    </location>
</feature>
<dbReference type="PANTHER" id="PTHR30055">
    <property type="entry name" value="HTH-TYPE TRANSCRIPTIONAL REGULATOR RUTR"/>
    <property type="match status" value="1"/>
</dbReference>
<proteinExistence type="predicted"/>
<feature type="DNA-binding region" description="H-T-H motif" evidence="4">
    <location>
        <begin position="77"/>
        <end position="96"/>
    </location>
</feature>
<dbReference type="AlphaFoldDB" id="A0A5C5BEH3"/>
<evidence type="ECO:0000313" key="8">
    <source>
        <dbReference type="Proteomes" id="UP000313849"/>
    </source>
</evidence>
<keyword evidence="1" id="KW-0805">Transcription regulation</keyword>
<dbReference type="PRINTS" id="PR00455">
    <property type="entry name" value="HTHTETR"/>
</dbReference>
<feature type="domain" description="HTH tetR-type" evidence="6">
    <location>
        <begin position="55"/>
        <end position="114"/>
    </location>
</feature>
<dbReference type="InterPro" id="IPR036271">
    <property type="entry name" value="Tet_transcr_reg_TetR-rel_C_sf"/>
</dbReference>
<dbReference type="SUPFAM" id="SSF48498">
    <property type="entry name" value="Tetracyclin repressor-like, C-terminal domain"/>
    <property type="match status" value="1"/>
</dbReference>
<keyword evidence="2 4" id="KW-0238">DNA-binding</keyword>
<dbReference type="InterPro" id="IPR009057">
    <property type="entry name" value="Homeodomain-like_sf"/>
</dbReference>
<dbReference type="Gene3D" id="1.10.357.10">
    <property type="entry name" value="Tetracycline Repressor, domain 2"/>
    <property type="match status" value="1"/>
</dbReference>
<dbReference type="OrthoDB" id="3192968at2"/>
<dbReference type="InterPro" id="IPR001647">
    <property type="entry name" value="HTH_TetR"/>
</dbReference>
<evidence type="ECO:0000256" key="5">
    <source>
        <dbReference type="SAM" id="MobiDB-lite"/>
    </source>
</evidence>
<protein>
    <submittedName>
        <fullName evidence="7">Helix-turn-helix transcriptional regulator</fullName>
    </submittedName>
</protein>
<dbReference type="InterPro" id="IPR050109">
    <property type="entry name" value="HTH-type_TetR-like_transc_reg"/>
</dbReference>
<reference evidence="7 8" key="1">
    <citation type="submission" date="2019-06" db="EMBL/GenBank/DDBJ databases">
        <title>Draft genome sequence of Miniimonas arenae KCTC 19750T isolated from sea sand.</title>
        <authorList>
            <person name="Park S.-J."/>
        </authorList>
    </citation>
    <scope>NUCLEOTIDE SEQUENCE [LARGE SCALE GENOMIC DNA]</scope>
    <source>
        <strain evidence="7 8">KCTC 19750</strain>
    </source>
</reference>
<dbReference type="EMBL" id="VENP01000012">
    <property type="protein sequence ID" value="TNU75988.1"/>
    <property type="molecule type" value="Genomic_DNA"/>
</dbReference>
<dbReference type="SUPFAM" id="SSF46689">
    <property type="entry name" value="Homeodomain-like"/>
    <property type="match status" value="1"/>
</dbReference>
<dbReference type="Pfam" id="PF21597">
    <property type="entry name" value="TetR_C_43"/>
    <property type="match status" value="1"/>
</dbReference>